<dbReference type="CDD" id="cd00037">
    <property type="entry name" value="CLECT"/>
    <property type="match status" value="3"/>
</dbReference>
<keyword evidence="1" id="KW-1015">Disulfide bond</keyword>
<evidence type="ECO:0000313" key="5">
    <source>
        <dbReference type="EMBL" id="KAL3111811.1"/>
    </source>
</evidence>
<reference evidence="5 6" key="1">
    <citation type="submission" date="2024-10" db="EMBL/GenBank/DDBJ databases">
        <authorList>
            <person name="Kim D."/>
        </authorList>
    </citation>
    <scope>NUCLEOTIDE SEQUENCE [LARGE SCALE GENOMIC DNA]</scope>
    <source>
        <strain evidence="5">BH-2024</strain>
    </source>
</reference>
<dbReference type="PANTHER" id="PTHR22803">
    <property type="entry name" value="MANNOSE, PHOSPHOLIPASE, LECTIN RECEPTOR RELATED"/>
    <property type="match status" value="1"/>
</dbReference>
<feature type="domain" description="C-type lectin" evidence="4">
    <location>
        <begin position="453"/>
        <end position="603"/>
    </location>
</feature>
<feature type="domain" description="C-type lectin" evidence="4">
    <location>
        <begin position="110"/>
        <end position="260"/>
    </location>
</feature>
<feature type="chain" id="PRO_5044826083" description="C-type lectin domain-containing protein" evidence="3">
    <location>
        <begin position="30"/>
        <end position="617"/>
    </location>
</feature>
<keyword evidence="6" id="KW-1185">Reference proteome</keyword>
<feature type="compositionally biased region" description="Polar residues" evidence="2">
    <location>
        <begin position="571"/>
        <end position="581"/>
    </location>
</feature>
<feature type="signal peptide" evidence="3">
    <location>
        <begin position="1"/>
        <end position="29"/>
    </location>
</feature>
<evidence type="ECO:0000256" key="1">
    <source>
        <dbReference type="ARBA" id="ARBA00023157"/>
    </source>
</evidence>
<keyword evidence="3" id="KW-0732">Signal</keyword>
<name>A0ABD2L9C8_9BILA</name>
<dbReference type="Gene3D" id="3.10.100.10">
    <property type="entry name" value="Mannose-Binding Protein A, subunit A"/>
    <property type="match status" value="3"/>
</dbReference>
<proteinExistence type="predicted"/>
<dbReference type="EMBL" id="JBICBT010000492">
    <property type="protein sequence ID" value="KAL3111811.1"/>
    <property type="molecule type" value="Genomic_DNA"/>
</dbReference>
<gene>
    <name evidence="5" type="ORF">niasHT_011098</name>
</gene>
<dbReference type="InterPro" id="IPR001304">
    <property type="entry name" value="C-type_lectin-like"/>
</dbReference>
<feature type="domain" description="C-type lectin" evidence="4">
    <location>
        <begin position="270"/>
        <end position="401"/>
    </location>
</feature>
<comment type="caution">
    <text evidence="5">The sequence shown here is derived from an EMBL/GenBank/DDBJ whole genome shotgun (WGS) entry which is preliminary data.</text>
</comment>
<evidence type="ECO:0000259" key="4">
    <source>
        <dbReference type="PROSITE" id="PS50041"/>
    </source>
</evidence>
<dbReference type="PROSITE" id="PS50041">
    <property type="entry name" value="C_TYPE_LECTIN_2"/>
    <property type="match status" value="3"/>
</dbReference>
<dbReference type="InterPro" id="IPR050111">
    <property type="entry name" value="C-type_lectin/snaclec_domain"/>
</dbReference>
<dbReference type="Pfam" id="PF00059">
    <property type="entry name" value="Lectin_C"/>
    <property type="match status" value="3"/>
</dbReference>
<dbReference type="InterPro" id="IPR016187">
    <property type="entry name" value="CTDL_fold"/>
</dbReference>
<dbReference type="Proteomes" id="UP001620626">
    <property type="component" value="Unassembled WGS sequence"/>
</dbReference>
<sequence>MKIKVKISQMAKLFHCSIFLLCSVSFAVAQINLPVGVPLPPGAPGSSGAVEAPSAIAPAGPPAGPPGGGTGQVSLPSAGHSRTRPHVPSSPVDLGNPSVSVCSGFGWTIYNGNCYKVVEGLMGWNQALAACKAEDPKAQLVSIESEAENRFIGRMITRPLERSQKTYHLATTLFNTFWIGLRRVLVGNRYQSTWANGSAATFGNVPEITTAAMTTGGRNKYPWGGGQPSGTNKFTDPTGAKEECVHMFSADGQWNDAGCEIQMTGAICQNQAVSACTAEDPQAQLVSIWDEAENRLIAQIITRPLARSLQTYNLASPIFNTFWIGLRRVLVGNRYQSTWTNGSAAIFGNVPEITTAASRNSSPWAAGQPSGTNKYTDPTGAKEECVHMLNAEGRWNDARCEIQMTGAICKKSAQSVGSSGTVGSTNAVVFPSSAFDLCNPSVSRCNGFGWTISSGKCYKVIEGLMNETQAVSACTAEDPQAQLVSIWDEAENRLIGQIIPRPLARSLQTYNLATTLFNTFWIGLRRVFVGNRYQSTWANGSAATFGNDPEITTAAMTTGGRNKYPWGEGQPSGTNKYTDPTGSKEECVHMFSADGQWNDAGCEIQMTGAICEKTVQF</sequence>
<feature type="region of interest" description="Disordered" evidence="2">
    <location>
        <begin position="558"/>
        <end position="581"/>
    </location>
</feature>
<evidence type="ECO:0000256" key="3">
    <source>
        <dbReference type="SAM" id="SignalP"/>
    </source>
</evidence>
<evidence type="ECO:0000313" key="6">
    <source>
        <dbReference type="Proteomes" id="UP001620626"/>
    </source>
</evidence>
<dbReference type="SUPFAM" id="SSF56436">
    <property type="entry name" value="C-type lectin-like"/>
    <property type="match status" value="3"/>
</dbReference>
<protein>
    <recommendedName>
        <fullName evidence="4">C-type lectin domain-containing protein</fullName>
    </recommendedName>
</protein>
<dbReference type="InterPro" id="IPR016186">
    <property type="entry name" value="C-type_lectin-like/link_sf"/>
</dbReference>
<feature type="compositionally biased region" description="Low complexity" evidence="2">
    <location>
        <begin position="48"/>
        <end position="58"/>
    </location>
</feature>
<dbReference type="AlphaFoldDB" id="A0ABD2L9C8"/>
<feature type="region of interest" description="Disordered" evidence="2">
    <location>
        <begin position="48"/>
        <end position="92"/>
    </location>
</feature>
<dbReference type="InterPro" id="IPR018378">
    <property type="entry name" value="C-type_lectin_CS"/>
</dbReference>
<evidence type="ECO:0000256" key="2">
    <source>
        <dbReference type="SAM" id="MobiDB-lite"/>
    </source>
</evidence>
<organism evidence="5 6">
    <name type="scientific">Heterodera trifolii</name>
    <dbReference type="NCBI Taxonomy" id="157864"/>
    <lineage>
        <taxon>Eukaryota</taxon>
        <taxon>Metazoa</taxon>
        <taxon>Ecdysozoa</taxon>
        <taxon>Nematoda</taxon>
        <taxon>Chromadorea</taxon>
        <taxon>Rhabditida</taxon>
        <taxon>Tylenchina</taxon>
        <taxon>Tylenchomorpha</taxon>
        <taxon>Tylenchoidea</taxon>
        <taxon>Heteroderidae</taxon>
        <taxon>Heteroderinae</taxon>
        <taxon>Heterodera</taxon>
    </lineage>
</organism>
<accession>A0ABD2L9C8</accession>
<dbReference type="PROSITE" id="PS00615">
    <property type="entry name" value="C_TYPE_LECTIN_1"/>
    <property type="match status" value="2"/>
</dbReference>
<dbReference type="SMART" id="SM00034">
    <property type="entry name" value="CLECT"/>
    <property type="match status" value="3"/>
</dbReference>